<dbReference type="OrthoDB" id="2342176at2759"/>
<keyword evidence="3" id="KW-0560">Oxidoreductase</keyword>
<dbReference type="GO" id="GO:0004497">
    <property type="term" value="F:monooxygenase activity"/>
    <property type="evidence" value="ECO:0007669"/>
    <property type="project" value="UniProtKB-KW"/>
</dbReference>
<accession>A0A6A5VSV6</accession>
<feature type="chain" id="PRO_5025482689" evidence="2">
    <location>
        <begin position="19"/>
        <end position="332"/>
    </location>
</feature>
<sequence>MYAAPVLLALSLLSVAQAHMHLHHPPTLKGDNNPYTQGQPDQFLNYPYGCCGREVPGACKGHLDLLDTEEGTPVVTWNAGAKVNFTLSGASIQNTPDQVKGGTHYGGSCQVGFSTDKGKTFKVATTWNGNCPLRNGGEDPSGQSFDFVVPADMPSGNAVFAWTWVNREQEFNMNCASVTISGNGTPDPENPPSTPSAVPPSIPTKTKEAYAPEETGSNSQYTLDGCTCYCPAKTWTEACSCECPSNTRKSRQLVERKALALHRRHLDRSTQVDSHQRRATAWTSRPNMEMYDFDGAACTSPGNPFELKYANSEGGDVVEGDGEYQLQEGSCS</sequence>
<evidence type="ECO:0000313" key="3">
    <source>
        <dbReference type="EMBL" id="KAF1992892.1"/>
    </source>
</evidence>
<protein>
    <submittedName>
        <fullName evidence="3">Lytic polysaccharide monooxygenase</fullName>
    </submittedName>
</protein>
<name>A0A6A5VSV6_9PLEO</name>
<keyword evidence="3" id="KW-0503">Monooxygenase</keyword>
<evidence type="ECO:0000313" key="4">
    <source>
        <dbReference type="Proteomes" id="UP000799779"/>
    </source>
</evidence>
<keyword evidence="4" id="KW-1185">Reference proteome</keyword>
<evidence type="ECO:0000256" key="2">
    <source>
        <dbReference type="SAM" id="SignalP"/>
    </source>
</evidence>
<dbReference type="Proteomes" id="UP000799779">
    <property type="component" value="Unassembled WGS sequence"/>
</dbReference>
<feature type="region of interest" description="Disordered" evidence="1">
    <location>
        <begin position="179"/>
        <end position="204"/>
    </location>
</feature>
<dbReference type="Gene3D" id="2.70.50.70">
    <property type="match status" value="1"/>
</dbReference>
<dbReference type="EMBL" id="ML977758">
    <property type="protein sequence ID" value="KAF1992892.1"/>
    <property type="molecule type" value="Genomic_DNA"/>
</dbReference>
<keyword evidence="2" id="KW-0732">Signal</keyword>
<dbReference type="AlphaFoldDB" id="A0A6A5VSV6"/>
<evidence type="ECO:0000256" key="1">
    <source>
        <dbReference type="SAM" id="MobiDB-lite"/>
    </source>
</evidence>
<organism evidence="3 4">
    <name type="scientific">Amniculicola lignicola CBS 123094</name>
    <dbReference type="NCBI Taxonomy" id="1392246"/>
    <lineage>
        <taxon>Eukaryota</taxon>
        <taxon>Fungi</taxon>
        <taxon>Dikarya</taxon>
        <taxon>Ascomycota</taxon>
        <taxon>Pezizomycotina</taxon>
        <taxon>Dothideomycetes</taxon>
        <taxon>Pleosporomycetidae</taxon>
        <taxon>Pleosporales</taxon>
        <taxon>Amniculicolaceae</taxon>
        <taxon>Amniculicola</taxon>
    </lineage>
</organism>
<gene>
    <name evidence="3" type="ORF">P154DRAFT_528159</name>
</gene>
<proteinExistence type="predicted"/>
<feature type="compositionally biased region" description="Pro residues" evidence="1">
    <location>
        <begin position="188"/>
        <end position="202"/>
    </location>
</feature>
<dbReference type="PANTHER" id="PTHR36182:SF1">
    <property type="entry name" value="PROTEIN, PUTATIVE (AFU_ORTHOLOGUE AFUA_6G10930)-RELATED"/>
    <property type="match status" value="1"/>
</dbReference>
<feature type="signal peptide" evidence="2">
    <location>
        <begin position="1"/>
        <end position="18"/>
    </location>
</feature>
<dbReference type="PANTHER" id="PTHR36182">
    <property type="entry name" value="PROTEIN, PUTATIVE (AFU_ORTHOLOGUE AFUA_6G10930)-RELATED"/>
    <property type="match status" value="1"/>
</dbReference>
<reference evidence="3" key="1">
    <citation type="journal article" date="2020" name="Stud. Mycol.">
        <title>101 Dothideomycetes genomes: a test case for predicting lifestyles and emergence of pathogens.</title>
        <authorList>
            <person name="Haridas S."/>
            <person name="Albert R."/>
            <person name="Binder M."/>
            <person name="Bloem J."/>
            <person name="Labutti K."/>
            <person name="Salamov A."/>
            <person name="Andreopoulos B."/>
            <person name="Baker S."/>
            <person name="Barry K."/>
            <person name="Bills G."/>
            <person name="Bluhm B."/>
            <person name="Cannon C."/>
            <person name="Castanera R."/>
            <person name="Culley D."/>
            <person name="Daum C."/>
            <person name="Ezra D."/>
            <person name="Gonzalez J."/>
            <person name="Henrissat B."/>
            <person name="Kuo A."/>
            <person name="Liang C."/>
            <person name="Lipzen A."/>
            <person name="Lutzoni F."/>
            <person name="Magnuson J."/>
            <person name="Mondo S."/>
            <person name="Nolan M."/>
            <person name="Ohm R."/>
            <person name="Pangilinan J."/>
            <person name="Park H.-J."/>
            <person name="Ramirez L."/>
            <person name="Alfaro M."/>
            <person name="Sun H."/>
            <person name="Tritt A."/>
            <person name="Yoshinaga Y."/>
            <person name="Zwiers L.-H."/>
            <person name="Turgeon B."/>
            <person name="Goodwin S."/>
            <person name="Spatafora J."/>
            <person name="Crous P."/>
            <person name="Grigoriev I."/>
        </authorList>
    </citation>
    <scope>NUCLEOTIDE SEQUENCE</scope>
    <source>
        <strain evidence="3">CBS 123094</strain>
    </source>
</reference>